<name>A0A1A8YNC4_PLAOA</name>
<dbReference type="EMBL" id="FLRE01000051">
    <property type="protein sequence ID" value="SBT33091.1"/>
    <property type="molecule type" value="Genomic_DNA"/>
</dbReference>
<reference evidence="2" key="2">
    <citation type="submission" date="2016-05" db="EMBL/GenBank/DDBJ databases">
        <authorList>
            <person name="Lavstsen T."/>
            <person name="Jespersen J.S."/>
        </authorList>
    </citation>
    <scope>NUCLEOTIDE SEQUENCE [LARGE SCALE GENOMIC DNA]</scope>
</reference>
<keyword evidence="4" id="KW-1185">Reference proteome</keyword>
<accession>A0A1A8YNC4</accession>
<organism evidence="2 3">
    <name type="scientific">Plasmodium ovale wallikeri</name>
    <dbReference type="NCBI Taxonomy" id="864142"/>
    <lineage>
        <taxon>Eukaryota</taxon>
        <taxon>Sar</taxon>
        <taxon>Alveolata</taxon>
        <taxon>Apicomplexa</taxon>
        <taxon>Aconoidasida</taxon>
        <taxon>Haemosporida</taxon>
        <taxon>Plasmodiidae</taxon>
        <taxon>Plasmodium</taxon>
        <taxon>Plasmodium (Plasmodium)</taxon>
    </lineage>
</organism>
<protein>
    <submittedName>
        <fullName evidence="2">Uncharacterized protein</fullName>
    </submittedName>
</protein>
<gene>
    <name evidence="1" type="ORF">POVWA1_012290</name>
    <name evidence="2" type="ORF">POVWA2_012960</name>
</gene>
<evidence type="ECO:0000313" key="1">
    <source>
        <dbReference type="EMBL" id="SBT32477.1"/>
    </source>
</evidence>
<reference evidence="3 4" key="1">
    <citation type="submission" date="2016-05" db="EMBL/GenBank/DDBJ databases">
        <authorList>
            <person name="Naeem Raeece"/>
        </authorList>
    </citation>
    <scope>NUCLEOTIDE SEQUENCE [LARGE SCALE GENOMIC DNA]</scope>
</reference>
<evidence type="ECO:0000313" key="2">
    <source>
        <dbReference type="EMBL" id="SBT33091.1"/>
    </source>
</evidence>
<dbReference type="Proteomes" id="UP000078550">
    <property type="component" value="Unassembled WGS sequence"/>
</dbReference>
<sequence length="74" mass="8565">MYAYMCVRKYMSYIHTYIHTRTGRTLINAVGWDRSGSITLFVNKTTVSDKRACKEKRGNSSSYFSLLRKDVVST</sequence>
<evidence type="ECO:0000313" key="4">
    <source>
        <dbReference type="Proteomes" id="UP000078555"/>
    </source>
</evidence>
<dbReference type="EMBL" id="FLRD01000039">
    <property type="protein sequence ID" value="SBT32477.1"/>
    <property type="molecule type" value="Genomic_DNA"/>
</dbReference>
<dbReference type="AlphaFoldDB" id="A0A1A8YNC4"/>
<evidence type="ECO:0000313" key="3">
    <source>
        <dbReference type="Proteomes" id="UP000078550"/>
    </source>
</evidence>
<dbReference type="Proteomes" id="UP000078555">
    <property type="component" value="Unassembled WGS sequence"/>
</dbReference>
<proteinExistence type="predicted"/>